<keyword evidence="3 8" id="KW-0175">Coiled coil</keyword>
<evidence type="ECO:0000256" key="2">
    <source>
        <dbReference type="ARBA" id="ARBA00023015"/>
    </source>
</evidence>
<dbReference type="InterPro" id="IPR027353">
    <property type="entry name" value="NET_dom"/>
</dbReference>
<dbReference type="PANTHER" id="PTHR46136">
    <property type="entry name" value="TRANSCRIPTION FACTOR GTE8"/>
    <property type="match status" value="1"/>
</dbReference>
<feature type="region of interest" description="Disordered" evidence="9">
    <location>
        <begin position="111"/>
        <end position="169"/>
    </location>
</feature>
<evidence type="ECO:0000256" key="5">
    <source>
        <dbReference type="ARBA" id="ARBA00023163"/>
    </source>
</evidence>
<feature type="coiled-coil region" evidence="8">
    <location>
        <begin position="77"/>
        <end position="104"/>
    </location>
</feature>
<evidence type="ECO:0000256" key="8">
    <source>
        <dbReference type="SAM" id="Coils"/>
    </source>
</evidence>
<protein>
    <recommendedName>
        <fullName evidence="14">Bromo domain-containing protein</fullName>
    </recommendedName>
</protein>
<dbReference type="Proteomes" id="UP000053144">
    <property type="component" value="Chromosome 3"/>
</dbReference>
<feature type="region of interest" description="Disordered" evidence="9">
    <location>
        <begin position="706"/>
        <end position="766"/>
    </location>
</feature>
<name>A0A0L9U6W1_PHAAN</name>
<dbReference type="InterPro" id="IPR001487">
    <property type="entry name" value="Bromodomain"/>
</dbReference>
<evidence type="ECO:0000256" key="9">
    <source>
        <dbReference type="SAM" id="MobiDB-lite"/>
    </source>
</evidence>
<dbReference type="GO" id="GO:0005634">
    <property type="term" value="C:nucleus"/>
    <property type="evidence" value="ECO:0007669"/>
    <property type="project" value="UniProtKB-SubCell"/>
</dbReference>
<keyword evidence="5" id="KW-0804">Transcription</keyword>
<evidence type="ECO:0008006" key="14">
    <source>
        <dbReference type="Google" id="ProtNLM"/>
    </source>
</evidence>
<reference evidence="13" key="1">
    <citation type="journal article" date="2015" name="Proc. Natl. Acad. Sci. U.S.A.">
        <title>Genome sequencing of adzuki bean (Vigna angularis) provides insight into high starch and low fat accumulation and domestication.</title>
        <authorList>
            <person name="Yang K."/>
            <person name="Tian Z."/>
            <person name="Chen C."/>
            <person name="Luo L."/>
            <person name="Zhao B."/>
            <person name="Wang Z."/>
            <person name="Yu L."/>
            <person name="Li Y."/>
            <person name="Sun Y."/>
            <person name="Li W."/>
            <person name="Chen Y."/>
            <person name="Li Y."/>
            <person name="Zhang Y."/>
            <person name="Ai D."/>
            <person name="Zhao J."/>
            <person name="Shang C."/>
            <person name="Ma Y."/>
            <person name="Wu B."/>
            <person name="Wang M."/>
            <person name="Gao L."/>
            <person name="Sun D."/>
            <person name="Zhang P."/>
            <person name="Guo F."/>
            <person name="Wang W."/>
            <person name="Li Y."/>
            <person name="Wang J."/>
            <person name="Varshney R.K."/>
            <person name="Wang J."/>
            <person name="Ling H.Q."/>
            <person name="Wan P."/>
        </authorList>
    </citation>
    <scope>NUCLEOTIDE SEQUENCE</scope>
    <source>
        <strain evidence="13">cv. Jingnong 6</strain>
    </source>
</reference>
<evidence type="ECO:0000256" key="6">
    <source>
        <dbReference type="ARBA" id="ARBA00023242"/>
    </source>
</evidence>
<gene>
    <name evidence="12" type="ORF">LR48_Vigan03g156600</name>
</gene>
<feature type="compositionally biased region" description="Polar residues" evidence="9">
    <location>
        <begin position="111"/>
        <end position="121"/>
    </location>
</feature>
<evidence type="ECO:0000256" key="3">
    <source>
        <dbReference type="ARBA" id="ARBA00023054"/>
    </source>
</evidence>
<dbReference type="AlphaFoldDB" id="A0A0L9U6W1"/>
<comment type="subcellular location">
    <subcellularLocation>
        <location evidence="1">Nucleus</location>
    </subcellularLocation>
</comment>
<dbReference type="OMA" id="ESEAYQD"/>
<feature type="domain" description="NET" evidence="11">
    <location>
        <begin position="324"/>
        <end position="406"/>
    </location>
</feature>
<proteinExistence type="predicted"/>
<feature type="region of interest" description="Disordered" evidence="9">
    <location>
        <begin position="288"/>
        <end position="337"/>
    </location>
</feature>
<evidence type="ECO:0000313" key="12">
    <source>
        <dbReference type="EMBL" id="KOM38184.1"/>
    </source>
</evidence>
<feature type="compositionally biased region" description="Polar residues" evidence="9">
    <location>
        <begin position="627"/>
        <end position="666"/>
    </location>
</feature>
<evidence type="ECO:0000256" key="4">
    <source>
        <dbReference type="ARBA" id="ARBA00023117"/>
    </source>
</evidence>
<dbReference type="Gramene" id="KOM38184">
    <property type="protein sequence ID" value="KOM38184"/>
    <property type="gene ID" value="LR48_Vigan03g156600"/>
</dbReference>
<feature type="region of interest" description="Disordered" evidence="9">
    <location>
        <begin position="802"/>
        <end position="866"/>
    </location>
</feature>
<dbReference type="Pfam" id="PF00439">
    <property type="entry name" value="Bromodomain"/>
    <property type="match status" value="1"/>
</dbReference>
<dbReference type="PRINTS" id="PR00503">
    <property type="entry name" value="BROMODOMAIN"/>
</dbReference>
<dbReference type="EMBL" id="CM003373">
    <property type="protein sequence ID" value="KOM38184.1"/>
    <property type="molecule type" value="Genomic_DNA"/>
</dbReference>
<evidence type="ECO:0000259" key="11">
    <source>
        <dbReference type="PROSITE" id="PS51525"/>
    </source>
</evidence>
<feature type="domain" description="Bromo" evidence="10">
    <location>
        <begin position="192"/>
        <end position="264"/>
    </location>
</feature>
<dbReference type="Gene3D" id="1.20.1270.220">
    <property type="match status" value="1"/>
</dbReference>
<feature type="region of interest" description="Disordered" evidence="9">
    <location>
        <begin position="421"/>
        <end position="445"/>
    </location>
</feature>
<keyword evidence="6" id="KW-0539">Nucleus</keyword>
<dbReference type="STRING" id="3914.A0A0L9U6W1"/>
<evidence type="ECO:0000256" key="7">
    <source>
        <dbReference type="PROSITE-ProRule" id="PRU00035"/>
    </source>
</evidence>
<keyword evidence="2" id="KW-0805">Transcription regulation</keyword>
<dbReference type="SUPFAM" id="SSF47370">
    <property type="entry name" value="Bromodomain"/>
    <property type="match status" value="1"/>
</dbReference>
<evidence type="ECO:0000313" key="13">
    <source>
        <dbReference type="Proteomes" id="UP000053144"/>
    </source>
</evidence>
<dbReference type="PROSITE" id="PS50014">
    <property type="entry name" value="BROMODOMAIN_2"/>
    <property type="match status" value="1"/>
</dbReference>
<dbReference type="PROSITE" id="PS51525">
    <property type="entry name" value="NET"/>
    <property type="match status" value="1"/>
</dbReference>
<evidence type="ECO:0000259" key="10">
    <source>
        <dbReference type="PROSITE" id="PS50014"/>
    </source>
</evidence>
<dbReference type="Pfam" id="PF17035">
    <property type="entry name" value="BET"/>
    <property type="match status" value="1"/>
</dbReference>
<dbReference type="InterPro" id="IPR037377">
    <property type="entry name" value="GTE_bromo"/>
</dbReference>
<feature type="compositionally biased region" description="Acidic residues" evidence="9">
    <location>
        <begin position="601"/>
        <end position="611"/>
    </location>
</feature>
<accession>A0A0L9U6W1</accession>
<dbReference type="InterPro" id="IPR036427">
    <property type="entry name" value="Bromodomain-like_sf"/>
</dbReference>
<feature type="region of interest" description="Disordered" evidence="9">
    <location>
        <begin position="596"/>
        <end position="685"/>
    </location>
</feature>
<dbReference type="InterPro" id="IPR038336">
    <property type="entry name" value="NET_sf"/>
</dbReference>
<evidence type="ECO:0000256" key="1">
    <source>
        <dbReference type="ARBA" id="ARBA00004123"/>
    </source>
</evidence>
<dbReference type="SMART" id="SM00297">
    <property type="entry name" value="BROMO"/>
    <property type="match status" value="1"/>
</dbReference>
<dbReference type="Gene3D" id="1.20.920.10">
    <property type="entry name" value="Bromodomain-like"/>
    <property type="match status" value="1"/>
</dbReference>
<sequence length="866" mass="96644">MTMAKSRLAGGYFGNGLDTAGESEGSGSSGRIDTEITVSENSSIPARKCISLNSTRRDAFGGAMQIVPLSNMSHSQRKDLVQRLRSELEQIRMLQKKIEVQRTNGFAMSSSSDILSCSNGNNGHGVERDKKPSMSSSAPGNKMKPSANKNQKPRGWNRGSSGKFESAVRTASPTTAHAMLMKDCEVLLKRLMTHQYGWVFNTPVDVVKLNLPDYFSIIKRPMDLGTVKSKIGAGAYSGPLEFADDVRLTFSNAMTYNPPGNDVHLMADTLSKFFELRWKTIEKKLPRNDALPLPAKPNNSEGVKTKKPAPPSKKRKIASLPPQPEIMPPAKKVMSDQEKHDLGRELESLLGEMPMHIIDFLKEHSSNGRECGEDEIEIDIDDLSDDTLFTLRKLLDDFLQENEKNKTKVEACEIEVLNDSGPSNSSLQPFKGNEPADEEVDIGGNEPPVSSYPHVEILKDTTYRMNKSLSPGSFNVMVEKDLMKRTYLRALDLHGWVLRSGDDGLAGFWMGFRIIDRLNVFCKKHCTFFKKVVHVLKVLRAPSKLVPRMVKIEYQVESPTFAIVQYFLMRSHNAFFQVIVKPLTKKPKFNRFHSRLKDTDSDCSSDSESDDEKSSPANAAKAPENMGSESQLSEKTTAAATLERNQSVSGLDQLEDNSQFKPSSFDSDCHQDGDSAPTERQVSPDKLYRAAVMKNRFLDTILKAREKTLTQGEKGDPEKLRQEREKLEMEQRKEKARLQAEAKAAEDARKQAEAEAAAEARRKRELEREAARQALLQMEKTVEINENSRLLEDLEMLRAVPAEQLPSSVDETSPDHSQDGLGSFKFGSSNPLEQLGLYIKADDEDDEGEPPSVPNPVHDVEEGEID</sequence>
<dbReference type="InterPro" id="IPR052442">
    <property type="entry name" value="Env_Response_Regulator"/>
</dbReference>
<organism evidence="12 13">
    <name type="scientific">Phaseolus angularis</name>
    <name type="common">Azuki bean</name>
    <name type="synonym">Vigna angularis</name>
    <dbReference type="NCBI Taxonomy" id="3914"/>
    <lineage>
        <taxon>Eukaryota</taxon>
        <taxon>Viridiplantae</taxon>
        <taxon>Streptophyta</taxon>
        <taxon>Embryophyta</taxon>
        <taxon>Tracheophyta</taxon>
        <taxon>Spermatophyta</taxon>
        <taxon>Magnoliopsida</taxon>
        <taxon>eudicotyledons</taxon>
        <taxon>Gunneridae</taxon>
        <taxon>Pentapetalae</taxon>
        <taxon>rosids</taxon>
        <taxon>fabids</taxon>
        <taxon>Fabales</taxon>
        <taxon>Fabaceae</taxon>
        <taxon>Papilionoideae</taxon>
        <taxon>50 kb inversion clade</taxon>
        <taxon>NPAAA clade</taxon>
        <taxon>indigoferoid/millettioid clade</taxon>
        <taxon>Phaseoleae</taxon>
        <taxon>Vigna</taxon>
    </lineage>
</organism>
<keyword evidence="4 7" id="KW-0103">Bromodomain</keyword>
<dbReference type="CDD" id="cd05506">
    <property type="entry name" value="Bromo_plant1"/>
    <property type="match status" value="1"/>
</dbReference>
<dbReference type="PANTHER" id="PTHR46136:SF1">
    <property type="entry name" value="TRANSCRIPTION FACTOR GTE11-RELATED"/>
    <property type="match status" value="1"/>
</dbReference>